<sequence length="685" mass="75234">MKIITSNNMNMKNLTVILFFSLFFIESNAQNYNSSHYVNGMDYVLGDVKQAFIQNRITTQAQADNLLKGFREMKVNGIRIPIFPEGAIPNKAMLTYFYNQAVAQGFPIMANPAQSSGAKNIACEGFGIDCNTRGVAARTNILIDHVKEFASEYKCKWINPFNEDGRTTHGWNASQMNTIYSSLYGNVNGAEIIGSGAWGIPASIEVMRNTNISNYITVATTHNLGYDHGSWATFIDVARAKNLPVWDSEVNHNITEAANRNTTTRLVEAINRGVDGLVLYNSWKSINLTNGSINAAGQAVMDLFLVETAEIRTDKKYYIDCIGVNKRLAADGESEDPYGTTTTTTGANVEWIFVPKGNGYYHIRRAAGGTKPGLRTVSNTALADMQATTSSGEQTYYVLTPGSAAGSYHITLPDWQWGDGRKRLQMNRANQVLFTTTASSGSWVSFKLTEAGNYSSTGSNVVHITKRNSTGFAMDGQSGASERQNIYLWNADVSNGNQQWIEINRGNGYYAYQKQGTDYCIDGNNGGANQQNVYLWPCDTENPNQHWQKVDAGGGAYKLVKRNTNYALNGGSGGAREQNVNLYNASSNSQNLHWFVTPLDTSAKSLETIDGKSIVMYPNPVNISATIKNASNSILTIYDIKGSAVFTKPITSESESIDLSKLTAGMYYGKVSTTRNNVIIKFIKN</sequence>
<keyword evidence="6" id="KW-1185">Reference proteome</keyword>
<feature type="domain" description="Ricin B lectin" evidence="3">
    <location>
        <begin position="497"/>
        <end position="582"/>
    </location>
</feature>
<feature type="domain" description="Secretion system C-terminal sorting" evidence="4">
    <location>
        <begin position="616"/>
        <end position="683"/>
    </location>
</feature>
<evidence type="ECO:0000256" key="1">
    <source>
        <dbReference type="ARBA" id="ARBA00022729"/>
    </source>
</evidence>
<evidence type="ECO:0000256" key="2">
    <source>
        <dbReference type="SAM" id="SignalP"/>
    </source>
</evidence>
<dbReference type="PROSITE" id="PS50231">
    <property type="entry name" value="RICIN_B_LECTIN"/>
    <property type="match status" value="1"/>
</dbReference>
<proteinExistence type="predicted"/>
<organism evidence="5 6">
    <name type="scientific">Aquimarina addita</name>
    <dbReference type="NCBI Taxonomy" id="870485"/>
    <lineage>
        <taxon>Bacteria</taxon>
        <taxon>Pseudomonadati</taxon>
        <taxon>Bacteroidota</taxon>
        <taxon>Flavobacteriia</taxon>
        <taxon>Flavobacteriales</taxon>
        <taxon>Flavobacteriaceae</taxon>
        <taxon>Aquimarina</taxon>
    </lineage>
</organism>
<evidence type="ECO:0000313" key="6">
    <source>
        <dbReference type="Proteomes" id="UP001500459"/>
    </source>
</evidence>
<name>A0ABP6UKY7_9FLAO</name>
<evidence type="ECO:0000259" key="3">
    <source>
        <dbReference type="Pfam" id="PF14200"/>
    </source>
</evidence>
<dbReference type="InterPro" id="IPR035992">
    <property type="entry name" value="Ricin_B-like_lectins"/>
</dbReference>
<keyword evidence="1 2" id="KW-0732">Signal</keyword>
<dbReference type="InterPro" id="IPR017853">
    <property type="entry name" value="GH"/>
</dbReference>
<dbReference type="EMBL" id="BAABCW010000010">
    <property type="protein sequence ID" value="GAA3510914.1"/>
    <property type="molecule type" value="Genomic_DNA"/>
</dbReference>
<dbReference type="Proteomes" id="UP001500459">
    <property type="component" value="Unassembled WGS sequence"/>
</dbReference>
<dbReference type="Pfam" id="PF18962">
    <property type="entry name" value="Por_Secre_tail"/>
    <property type="match status" value="1"/>
</dbReference>
<dbReference type="InterPro" id="IPR000772">
    <property type="entry name" value="Ricin_B_lectin"/>
</dbReference>
<reference evidence="6" key="1">
    <citation type="journal article" date="2019" name="Int. J. Syst. Evol. Microbiol.">
        <title>The Global Catalogue of Microorganisms (GCM) 10K type strain sequencing project: providing services to taxonomists for standard genome sequencing and annotation.</title>
        <authorList>
            <consortium name="The Broad Institute Genomics Platform"/>
            <consortium name="The Broad Institute Genome Sequencing Center for Infectious Disease"/>
            <person name="Wu L."/>
            <person name="Ma J."/>
        </authorList>
    </citation>
    <scope>NUCLEOTIDE SEQUENCE [LARGE SCALE GENOMIC DNA]</scope>
    <source>
        <strain evidence="6">JCM 17106</strain>
    </source>
</reference>
<gene>
    <name evidence="5" type="ORF">GCM10022393_25720</name>
</gene>
<evidence type="ECO:0000313" key="5">
    <source>
        <dbReference type="EMBL" id="GAA3510914.1"/>
    </source>
</evidence>
<dbReference type="NCBIfam" id="TIGR04183">
    <property type="entry name" value="Por_Secre_tail"/>
    <property type="match status" value="1"/>
</dbReference>
<feature type="signal peptide" evidence="2">
    <location>
        <begin position="1"/>
        <end position="29"/>
    </location>
</feature>
<comment type="caution">
    <text evidence="5">The sequence shown here is derived from an EMBL/GenBank/DDBJ whole genome shotgun (WGS) entry which is preliminary data.</text>
</comment>
<dbReference type="InterPro" id="IPR026444">
    <property type="entry name" value="Secre_tail"/>
</dbReference>
<evidence type="ECO:0008006" key="7">
    <source>
        <dbReference type="Google" id="ProtNLM"/>
    </source>
</evidence>
<dbReference type="SUPFAM" id="SSF51445">
    <property type="entry name" value="(Trans)glycosidases"/>
    <property type="match status" value="1"/>
</dbReference>
<dbReference type="SUPFAM" id="SSF50370">
    <property type="entry name" value="Ricin B-like lectins"/>
    <property type="match status" value="1"/>
</dbReference>
<accession>A0ABP6UKY7</accession>
<protein>
    <recommendedName>
        <fullName evidence="7">Secreted protein (Por secretion system target)</fullName>
    </recommendedName>
</protein>
<dbReference type="Pfam" id="PF14200">
    <property type="entry name" value="RicinB_lectin_2"/>
    <property type="match status" value="1"/>
</dbReference>
<dbReference type="CDD" id="cd00161">
    <property type="entry name" value="beta-trefoil_Ricin-like"/>
    <property type="match status" value="1"/>
</dbReference>
<feature type="chain" id="PRO_5046493761" description="Secreted protein (Por secretion system target)" evidence="2">
    <location>
        <begin position="30"/>
        <end position="685"/>
    </location>
</feature>
<evidence type="ECO:0000259" key="4">
    <source>
        <dbReference type="Pfam" id="PF18962"/>
    </source>
</evidence>
<dbReference type="Gene3D" id="2.80.10.50">
    <property type="match status" value="1"/>
</dbReference>